<dbReference type="Proteomes" id="UP000593702">
    <property type="component" value="Segment"/>
</dbReference>
<dbReference type="EMBL" id="KR095315">
    <property type="protein sequence ID" value="AKS26316.1"/>
    <property type="molecule type" value="Genomic_DNA"/>
</dbReference>
<reference evidence="1 2" key="1">
    <citation type="submission" date="2015-04" db="EMBL/GenBank/DDBJ databases">
        <title>Diachasmimorpha longicaudata entomopoxvirus genome.</title>
        <authorList>
            <person name="Coffman K.A."/>
            <person name="Burke G.R."/>
        </authorList>
    </citation>
    <scope>NUCLEOTIDE SEQUENCE [LARGE SCALE GENOMIC DNA]</scope>
</reference>
<gene>
    <name evidence="1" type="ORF">DLEV_025</name>
</gene>
<sequence>MARKGFYNKLEYKNQKLQLYVIDEEFFANFDNIKNVLSIPDDIELRDPHYRIIKDENIDNKKYLTNYGLYYLHFLYYQADFEKYLLETLFPTMEKIVKRTKVLSGDDLYFPFVSDNQIKKLQEQAVKAQVKKRQQLQRVITKKFPGLSETEKLDKEKELIIKNKTFEIFHRHLTLHTTKPGEFIKYFNETSDD</sequence>
<name>A0A7R5WNL1_9POXV</name>
<accession>A0A7R5WNL1</accession>
<organism evidence="1 2">
    <name type="scientific">Diachasmimorpha longicaudata entomopoxvirus</name>
    <dbReference type="NCBI Taxonomy" id="109981"/>
    <lineage>
        <taxon>Viruses</taxon>
        <taxon>Varidnaviria</taxon>
        <taxon>Bamfordvirae</taxon>
        <taxon>Nucleocytoviricota</taxon>
        <taxon>Pokkesviricetes</taxon>
        <taxon>Chitovirales</taxon>
        <taxon>Poxviridae</taxon>
        <taxon>Entomopoxvirinae</taxon>
        <taxon>Epsilonentomopoxvirus</taxon>
        <taxon>Epsilonentomopoxvirus dlongicaudata</taxon>
        <taxon>Diachasmimorpha entomopoxvirus</taxon>
    </lineage>
</organism>
<evidence type="ECO:0000313" key="1">
    <source>
        <dbReference type="EMBL" id="AKS26316.1"/>
    </source>
</evidence>
<protein>
    <submittedName>
        <fullName evidence="1">Uncharacterized protein</fullName>
    </submittedName>
</protein>
<keyword evidence="2" id="KW-1185">Reference proteome</keyword>
<evidence type="ECO:0000313" key="2">
    <source>
        <dbReference type="Proteomes" id="UP000593702"/>
    </source>
</evidence>
<proteinExistence type="predicted"/>